<sequence length="84" mass="9664">MHTVICNFEFNLTGSLLRSCAVDRPCNDSHHHSILENHSSQDDYNLSTDSRNQPNEFGLITRNKSEIVVKVGLRIINILRREDK</sequence>
<evidence type="ECO:0000313" key="1">
    <source>
        <dbReference type="EMBL" id="MBW0514001.1"/>
    </source>
</evidence>
<dbReference type="EMBL" id="AVOT02023758">
    <property type="protein sequence ID" value="MBW0514001.1"/>
    <property type="molecule type" value="Genomic_DNA"/>
</dbReference>
<proteinExistence type="predicted"/>
<comment type="caution">
    <text evidence="1">The sequence shown here is derived from an EMBL/GenBank/DDBJ whole genome shotgun (WGS) entry which is preliminary data.</text>
</comment>
<reference evidence="1" key="1">
    <citation type="submission" date="2021-03" db="EMBL/GenBank/DDBJ databases">
        <title>Draft genome sequence of rust myrtle Austropuccinia psidii MF-1, a brazilian biotype.</title>
        <authorList>
            <person name="Quecine M.C."/>
            <person name="Pachon D.M.R."/>
            <person name="Bonatelli M.L."/>
            <person name="Correr F.H."/>
            <person name="Franceschini L.M."/>
            <person name="Leite T.F."/>
            <person name="Margarido G.R.A."/>
            <person name="Almeida C.A."/>
            <person name="Ferrarezi J.A."/>
            <person name="Labate C.A."/>
        </authorList>
    </citation>
    <scope>NUCLEOTIDE SEQUENCE</scope>
    <source>
        <strain evidence="1">MF-1</strain>
    </source>
</reference>
<gene>
    <name evidence="1" type="ORF">O181_053716</name>
</gene>
<evidence type="ECO:0000313" key="2">
    <source>
        <dbReference type="Proteomes" id="UP000765509"/>
    </source>
</evidence>
<name>A0A9Q3HQF9_9BASI</name>
<dbReference type="Proteomes" id="UP000765509">
    <property type="component" value="Unassembled WGS sequence"/>
</dbReference>
<keyword evidence="2" id="KW-1185">Reference proteome</keyword>
<accession>A0A9Q3HQF9</accession>
<dbReference type="AlphaFoldDB" id="A0A9Q3HQF9"/>
<organism evidence="1 2">
    <name type="scientific">Austropuccinia psidii MF-1</name>
    <dbReference type="NCBI Taxonomy" id="1389203"/>
    <lineage>
        <taxon>Eukaryota</taxon>
        <taxon>Fungi</taxon>
        <taxon>Dikarya</taxon>
        <taxon>Basidiomycota</taxon>
        <taxon>Pucciniomycotina</taxon>
        <taxon>Pucciniomycetes</taxon>
        <taxon>Pucciniales</taxon>
        <taxon>Sphaerophragmiaceae</taxon>
        <taxon>Austropuccinia</taxon>
    </lineage>
</organism>
<protein>
    <submittedName>
        <fullName evidence="1">Uncharacterized protein</fullName>
    </submittedName>
</protein>